<sequence length="272" mass="27408">MLRTRRTLAVSALATAALLLAGCSGGAPDAGADTAAPTSDLSGDLTVYAAASLQGAFEQLGDDFMTAHPDTDLTFSFNGSSVLATQILSGAPVDVFASADEPNMAKVTDADLAAGDPDTFATSELVIAVQPGNPFDIASLADLAAPGPDGAAPVTVVCAAEVPCGNASQQLLERDAVSLTPASEEQNVTAVLTKVRKGEADAGLVYRSDVLSTDGEVEAVDITDAAEAAGAYMIAPIAGGSSPEVAEAWIAYLNSDEAQQLFAELGFGPARD</sequence>
<feature type="chain" id="PRO_5039259762" evidence="5">
    <location>
        <begin position="27"/>
        <end position="272"/>
    </location>
</feature>
<dbReference type="GO" id="GO:0030973">
    <property type="term" value="F:molybdate ion binding"/>
    <property type="evidence" value="ECO:0007669"/>
    <property type="project" value="TreeGrafter"/>
</dbReference>
<keyword evidence="3 5" id="KW-0732">Signal</keyword>
<comment type="caution">
    <text evidence="6">The sequence shown here is derived from an EMBL/GenBank/DDBJ whole genome shotgun (WGS) entry which is preliminary data.</text>
</comment>
<evidence type="ECO:0000313" key="6">
    <source>
        <dbReference type="EMBL" id="MBO2990877.1"/>
    </source>
</evidence>
<gene>
    <name evidence="6" type="primary">modA</name>
    <name evidence="6" type="ORF">J4H85_12805</name>
</gene>
<organism evidence="6 7">
    <name type="scientific">Leucobacter tardus</name>
    <dbReference type="NCBI Taxonomy" id="501483"/>
    <lineage>
        <taxon>Bacteria</taxon>
        <taxon>Bacillati</taxon>
        <taxon>Actinomycetota</taxon>
        <taxon>Actinomycetes</taxon>
        <taxon>Micrococcales</taxon>
        <taxon>Microbacteriaceae</taxon>
        <taxon>Leucobacter</taxon>
    </lineage>
</organism>
<evidence type="ECO:0000256" key="4">
    <source>
        <dbReference type="PIRSR" id="PIRSR004846-1"/>
    </source>
</evidence>
<feature type="signal peptide" evidence="5">
    <location>
        <begin position="1"/>
        <end position="26"/>
    </location>
</feature>
<dbReference type="PANTHER" id="PTHR30632:SF0">
    <property type="entry name" value="SULFATE-BINDING PROTEIN"/>
    <property type="match status" value="1"/>
</dbReference>
<dbReference type="RefSeq" id="WP_208240191.1">
    <property type="nucleotide sequence ID" value="NZ_BAAAQU010000002.1"/>
</dbReference>
<dbReference type="InterPro" id="IPR005950">
    <property type="entry name" value="ModA"/>
</dbReference>
<evidence type="ECO:0000256" key="1">
    <source>
        <dbReference type="ARBA" id="ARBA00009175"/>
    </source>
</evidence>
<dbReference type="AlphaFoldDB" id="A0A939QFH2"/>
<dbReference type="SUPFAM" id="SSF53850">
    <property type="entry name" value="Periplasmic binding protein-like II"/>
    <property type="match status" value="1"/>
</dbReference>
<dbReference type="NCBIfam" id="TIGR01256">
    <property type="entry name" value="modA"/>
    <property type="match status" value="1"/>
</dbReference>
<feature type="binding site" evidence="4">
    <location>
        <position position="80"/>
    </location>
    <ligand>
        <name>molybdate</name>
        <dbReference type="ChEBI" id="CHEBI:36264"/>
    </ligand>
</feature>
<dbReference type="GO" id="GO:0046872">
    <property type="term" value="F:metal ion binding"/>
    <property type="evidence" value="ECO:0007669"/>
    <property type="project" value="UniProtKB-KW"/>
</dbReference>
<reference evidence="6" key="1">
    <citation type="submission" date="2021-03" db="EMBL/GenBank/DDBJ databases">
        <title>Leucobacter chromiisoli sp. nov., isolated from chromium-containing soil of chemical plant.</title>
        <authorList>
            <person name="Xu Z."/>
        </authorList>
    </citation>
    <scope>NUCLEOTIDE SEQUENCE</scope>
    <source>
        <strain evidence="6">K 70/01</strain>
    </source>
</reference>
<dbReference type="PIRSF" id="PIRSF004846">
    <property type="entry name" value="ModA"/>
    <property type="match status" value="1"/>
</dbReference>
<dbReference type="InterPro" id="IPR050682">
    <property type="entry name" value="ModA/WtpA"/>
</dbReference>
<keyword evidence="2 4" id="KW-0479">Metal-binding</keyword>
<evidence type="ECO:0000313" key="7">
    <source>
        <dbReference type="Proteomes" id="UP000668403"/>
    </source>
</evidence>
<accession>A0A939QFH2</accession>
<dbReference type="InterPro" id="IPR006311">
    <property type="entry name" value="TAT_signal"/>
</dbReference>
<feature type="binding site" evidence="4">
    <location>
        <position position="52"/>
    </location>
    <ligand>
        <name>molybdate</name>
        <dbReference type="ChEBI" id="CHEBI:36264"/>
    </ligand>
</feature>
<feature type="binding site" evidence="4">
    <location>
        <position position="206"/>
    </location>
    <ligand>
        <name>molybdate</name>
        <dbReference type="ChEBI" id="CHEBI:36264"/>
    </ligand>
</feature>
<dbReference type="PROSITE" id="PS51318">
    <property type="entry name" value="TAT"/>
    <property type="match status" value="1"/>
</dbReference>
<evidence type="ECO:0000256" key="5">
    <source>
        <dbReference type="SAM" id="SignalP"/>
    </source>
</evidence>
<name>A0A939QFH2_9MICO</name>
<keyword evidence="7" id="KW-1185">Reference proteome</keyword>
<evidence type="ECO:0000256" key="3">
    <source>
        <dbReference type="ARBA" id="ARBA00022729"/>
    </source>
</evidence>
<dbReference type="EMBL" id="JAGFBF010000005">
    <property type="protein sequence ID" value="MBO2990877.1"/>
    <property type="molecule type" value="Genomic_DNA"/>
</dbReference>
<dbReference type="PANTHER" id="PTHR30632">
    <property type="entry name" value="MOLYBDATE-BINDING PERIPLASMIC PROTEIN"/>
    <property type="match status" value="1"/>
</dbReference>
<dbReference type="PROSITE" id="PS51257">
    <property type="entry name" value="PROKAR_LIPOPROTEIN"/>
    <property type="match status" value="1"/>
</dbReference>
<protein>
    <submittedName>
        <fullName evidence="6">Molybdate ABC transporter substrate-binding protein</fullName>
    </submittedName>
</protein>
<comment type="similarity">
    <text evidence="1">Belongs to the bacterial solute-binding protein ModA family.</text>
</comment>
<dbReference type="Proteomes" id="UP000668403">
    <property type="component" value="Unassembled WGS sequence"/>
</dbReference>
<dbReference type="Gene3D" id="3.40.190.10">
    <property type="entry name" value="Periplasmic binding protein-like II"/>
    <property type="match status" value="2"/>
</dbReference>
<keyword evidence="4" id="KW-0500">Molybdenum</keyword>
<dbReference type="Pfam" id="PF13531">
    <property type="entry name" value="SBP_bac_11"/>
    <property type="match status" value="1"/>
</dbReference>
<dbReference type="GO" id="GO:0015689">
    <property type="term" value="P:molybdate ion transport"/>
    <property type="evidence" value="ECO:0007669"/>
    <property type="project" value="InterPro"/>
</dbReference>
<proteinExistence type="inferred from homology"/>
<feature type="binding site" evidence="4">
    <location>
        <position position="188"/>
    </location>
    <ligand>
        <name>molybdate</name>
        <dbReference type="ChEBI" id="CHEBI:36264"/>
    </ligand>
</feature>
<evidence type="ECO:0000256" key="2">
    <source>
        <dbReference type="ARBA" id="ARBA00022723"/>
    </source>
</evidence>